<organism evidence="1 2">
    <name type="scientific">Portunus trituberculatus</name>
    <name type="common">Swimming crab</name>
    <name type="synonym">Neptunus trituberculatus</name>
    <dbReference type="NCBI Taxonomy" id="210409"/>
    <lineage>
        <taxon>Eukaryota</taxon>
        <taxon>Metazoa</taxon>
        <taxon>Ecdysozoa</taxon>
        <taxon>Arthropoda</taxon>
        <taxon>Crustacea</taxon>
        <taxon>Multicrustacea</taxon>
        <taxon>Malacostraca</taxon>
        <taxon>Eumalacostraca</taxon>
        <taxon>Eucarida</taxon>
        <taxon>Decapoda</taxon>
        <taxon>Pleocyemata</taxon>
        <taxon>Brachyura</taxon>
        <taxon>Eubrachyura</taxon>
        <taxon>Portunoidea</taxon>
        <taxon>Portunidae</taxon>
        <taxon>Portuninae</taxon>
        <taxon>Portunus</taxon>
    </lineage>
</organism>
<comment type="caution">
    <text evidence="1">The sequence shown here is derived from an EMBL/GenBank/DDBJ whole genome shotgun (WGS) entry which is preliminary data.</text>
</comment>
<keyword evidence="2" id="KW-1185">Reference proteome</keyword>
<dbReference type="Proteomes" id="UP000324222">
    <property type="component" value="Unassembled WGS sequence"/>
</dbReference>
<sequence>MNLGLTLAKRGEKTSLPPFLLPRDAGGQVQVATRGSVHIRKGRDCVVILNFLPRLLVPPRFGPCVLVVDKHSKGLAYPRRWHVDHPGVRGGALSGLFLTPKLPFCASR</sequence>
<dbReference type="AlphaFoldDB" id="A0A5B7GAC2"/>
<accession>A0A5B7GAC2</accession>
<evidence type="ECO:0000313" key="2">
    <source>
        <dbReference type="Proteomes" id="UP000324222"/>
    </source>
</evidence>
<reference evidence="1 2" key="1">
    <citation type="submission" date="2019-05" db="EMBL/GenBank/DDBJ databases">
        <title>Another draft genome of Portunus trituberculatus and its Hox gene families provides insights of decapod evolution.</title>
        <authorList>
            <person name="Jeong J.-H."/>
            <person name="Song I."/>
            <person name="Kim S."/>
            <person name="Choi T."/>
            <person name="Kim D."/>
            <person name="Ryu S."/>
            <person name="Kim W."/>
        </authorList>
    </citation>
    <scope>NUCLEOTIDE SEQUENCE [LARGE SCALE GENOMIC DNA]</scope>
    <source>
        <tissue evidence="1">Muscle</tissue>
    </source>
</reference>
<evidence type="ECO:0000313" key="1">
    <source>
        <dbReference type="EMBL" id="MPC54345.1"/>
    </source>
</evidence>
<name>A0A5B7GAC2_PORTR</name>
<protein>
    <submittedName>
        <fullName evidence="1">Uncharacterized protein</fullName>
    </submittedName>
</protein>
<dbReference type="EMBL" id="VSRR010012285">
    <property type="protein sequence ID" value="MPC54345.1"/>
    <property type="molecule type" value="Genomic_DNA"/>
</dbReference>
<proteinExistence type="predicted"/>
<gene>
    <name evidence="1" type="ORF">E2C01_048255</name>
</gene>